<reference evidence="1" key="1">
    <citation type="journal article" date="2014" name="Front. Microbiol.">
        <title>High frequency of phylogenetically diverse reductive dehalogenase-homologous genes in deep subseafloor sedimentary metagenomes.</title>
        <authorList>
            <person name="Kawai M."/>
            <person name="Futagami T."/>
            <person name="Toyoda A."/>
            <person name="Takaki Y."/>
            <person name="Nishi S."/>
            <person name="Hori S."/>
            <person name="Arai W."/>
            <person name="Tsubouchi T."/>
            <person name="Morono Y."/>
            <person name="Uchiyama I."/>
            <person name="Ito T."/>
            <person name="Fujiyama A."/>
            <person name="Inagaki F."/>
            <person name="Takami H."/>
        </authorList>
    </citation>
    <scope>NUCLEOTIDE SEQUENCE</scope>
    <source>
        <strain evidence="1">Expedition CK06-06</strain>
    </source>
</reference>
<feature type="non-terminal residue" evidence="1">
    <location>
        <position position="1"/>
    </location>
</feature>
<comment type="caution">
    <text evidence="1">The sequence shown here is derived from an EMBL/GenBank/DDBJ whole genome shotgun (WGS) entry which is preliminary data.</text>
</comment>
<protein>
    <submittedName>
        <fullName evidence="1">Uncharacterized protein</fullName>
    </submittedName>
</protein>
<organism evidence="1">
    <name type="scientific">marine sediment metagenome</name>
    <dbReference type="NCBI Taxonomy" id="412755"/>
    <lineage>
        <taxon>unclassified sequences</taxon>
        <taxon>metagenomes</taxon>
        <taxon>ecological metagenomes</taxon>
    </lineage>
</organism>
<name>X1KNF7_9ZZZZ</name>
<dbReference type="EMBL" id="BARV01007455">
    <property type="protein sequence ID" value="GAI08223.1"/>
    <property type="molecule type" value="Genomic_DNA"/>
</dbReference>
<gene>
    <name evidence="1" type="ORF">S06H3_15177</name>
</gene>
<proteinExistence type="predicted"/>
<evidence type="ECO:0000313" key="1">
    <source>
        <dbReference type="EMBL" id="GAI08223.1"/>
    </source>
</evidence>
<accession>X1KNF7</accession>
<sequence>TGKDACKGDHRGFYSKALQEAEKLELDEAYQIQGVDDEIALLRLKLKELAKDQPQRIDLHLKAANTIARLVKIRYQISKEQKNSLKEAIAKVLTEVALPLGINVGVKNL</sequence>
<dbReference type="AlphaFoldDB" id="X1KNF7"/>